<dbReference type="Pfam" id="PF00005">
    <property type="entry name" value="ABC_tran"/>
    <property type="match status" value="1"/>
</dbReference>
<evidence type="ECO:0000256" key="7">
    <source>
        <dbReference type="ARBA" id="ARBA00023136"/>
    </source>
</evidence>
<dbReference type="PROSITE" id="PS00211">
    <property type="entry name" value="ABC_TRANSPORTER_1"/>
    <property type="match status" value="1"/>
</dbReference>
<dbReference type="PANTHER" id="PTHR24221:SF654">
    <property type="entry name" value="ATP-BINDING CASSETTE SUB-FAMILY B MEMBER 6"/>
    <property type="match status" value="1"/>
</dbReference>
<keyword evidence="3 9" id="KW-0812">Transmembrane</keyword>
<dbReference type="GO" id="GO:0034040">
    <property type="term" value="F:ATPase-coupled lipid transmembrane transporter activity"/>
    <property type="evidence" value="ECO:0007669"/>
    <property type="project" value="TreeGrafter"/>
</dbReference>
<dbReference type="EMBL" id="SLUN01000006">
    <property type="protein sequence ID" value="TCL72334.1"/>
    <property type="molecule type" value="Genomic_DNA"/>
</dbReference>
<sequence length="713" mass="79852">MKFHRIIRYLLPFKSRLAVVVLVSIIVSGLTLADAWLMGRLTDAIFYRTRGLPLSITWQKKNAGDYKEFTVILTKQAPWSAAERRKLLEREEKYGVQVVSSKLEGASVTERIRVPKNIAGDPVQMVDELQAHLRPDFGPLRAYIVVETNAAAAKSQGLTLLPQFYTIYIIPVVIILVYVLSGIFKYAQGYLLGSVSQRILMRLRNEIYENLQNLSISYFERHQTGQTGQLISRIINDIDAIYFLFASGIIQMLLEPLVVIMGFIWGLILNWKLILLFFLVVPLLALPVNYLSRLLRKVNINIMNKVADITGVLEETLSGIRVIKAFGMEEYEVQRFKRETRSSYDAAMRGIRVSNALSPIIDFMISIGLAIFLTYAGTQVLGEKLTPGEFFTFSFLISLMASPIRKISSVYSNIPRALAAAERIFEIIDQQSEVVEAEHPIDLPDIRGAVRFENVSFGYDPESLVLRDIDLEVRPGEVIAFVGPSGAGKTTMVNLIARFYDPVAGKVLIDGQDLKELKLDSFRRQMGIVPQETILFRGTIAENIGYGRIGASPEEIEAAARAANVAEFVQQLPEGYQTRVGSRGATLSGGQRQRVAIARALLRDPRILILDEATSALDTQSEVLVQEALQRLMKDRTCFVIAHRLSTIRSADRIVVLEKGKIVEIGTHDELLARGGLYAKLYYTQFRSQKTGGEREEEEEGLPGAWGEPSLDQ</sequence>
<dbReference type="InterPro" id="IPR003593">
    <property type="entry name" value="AAA+_ATPase"/>
</dbReference>
<evidence type="ECO:0000259" key="10">
    <source>
        <dbReference type="PROSITE" id="PS50893"/>
    </source>
</evidence>
<evidence type="ECO:0000256" key="1">
    <source>
        <dbReference type="ARBA" id="ARBA00004651"/>
    </source>
</evidence>
<dbReference type="InterPro" id="IPR027417">
    <property type="entry name" value="P-loop_NTPase"/>
</dbReference>
<keyword evidence="6 9" id="KW-1133">Transmembrane helix</keyword>
<dbReference type="FunFam" id="3.40.50.300:FF:000287">
    <property type="entry name" value="Multidrug ABC transporter ATP-binding protein"/>
    <property type="match status" value="1"/>
</dbReference>
<evidence type="ECO:0000256" key="3">
    <source>
        <dbReference type="ARBA" id="ARBA00022692"/>
    </source>
</evidence>
<feature type="transmembrane region" description="Helical" evidence="9">
    <location>
        <begin position="164"/>
        <end position="184"/>
    </location>
</feature>
<feature type="transmembrane region" description="Helical" evidence="9">
    <location>
        <begin position="241"/>
        <end position="268"/>
    </location>
</feature>
<evidence type="ECO:0000256" key="5">
    <source>
        <dbReference type="ARBA" id="ARBA00022840"/>
    </source>
</evidence>
<dbReference type="PROSITE" id="PS50893">
    <property type="entry name" value="ABC_TRANSPORTER_2"/>
    <property type="match status" value="1"/>
</dbReference>
<comment type="caution">
    <text evidence="12">The sequence shown here is derived from an EMBL/GenBank/DDBJ whole genome shotgun (WGS) entry which is preliminary data.</text>
</comment>
<dbReference type="GO" id="GO:0140359">
    <property type="term" value="F:ABC-type transporter activity"/>
    <property type="evidence" value="ECO:0007669"/>
    <property type="project" value="InterPro"/>
</dbReference>
<comment type="subcellular location">
    <subcellularLocation>
        <location evidence="1">Cell membrane</location>
        <topology evidence="1">Multi-pass membrane protein</topology>
    </subcellularLocation>
</comment>
<dbReference type="InterPro" id="IPR003439">
    <property type="entry name" value="ABC_transporter-like_ATP-bd"/>
</dbReference>
<name>A0A4R1S0G4_HYDET</name>
<feature type="transmembrane region" description="Helical" evidence="9">
    <location>
        <begin position="274"/>
        <end position="295"/>
    </location>
</feature>
<dbReference type="InterPro" id="IPR039421">
    <property type="entry name" value="Type_1_exporter"/>
</dbReference>
<feature type="compositionally biased region" description="Low complexity" evidence="8">
    <location>
        <begin position="702"/>
        <end position="713"/>
    </location>
</feature>
<proteinExistence type="predicted"/>
<dbReference type="Gene3D" id="3.40.50.300">
    <property type="entry name" value="P-loop containing nucleotide triphosphate hydrolases"/>
    <property type="match status" value="1"/>
</dbReference>
<evidence type="ECO:0000256" key="8">
    <source>
        <dbReference type="SAM" id="MobiDB-lite"/>
    </source>
</evidence>
<gene>
    <name evidence="12" type="ORF">EDC14_100642</name>
</gene>
<evidence type="ECO:0000256" key="6">
    <source>
        <dbReference type="ARBA" id="ARBA00022989"/>
    </source>
</evidence>
<dbReference type="GO" id="GO:0005524">
    <property type="term" value="F:ATP binding"/>
    <property type="evidence" value="ECO:0007669"/>
    <property type="project" value="UniProtKB-KW"/>
</dbReference>
<dbReference type="PANTHER" id="PTHR24221">
    <property type="entry name" value="ATP-BINDING CASSETTE SUB-FAMILY B"/>
    <property type="match status" value="1"/>
</dbReference>
<dbReference type="AlphaFoldDB" id="A0A4R1S0G4"/>
<feature type="domain" description="ABC transmembrane type-1" evidence="11">
    <location>
        <begin position="18"/>
        <end position="416"/>
    </location>
</feature>
<evidence type="ECO:0000256" key="9">
    <source>
        <dbReference type="SAM" id="Phobius"/>
    </source>
</evidence>
<evidence type="ECO:0000256" key="4">
    <source>
        <dbReference type="ARBA" id="ARBA00022741"/>
    </source>
</evidence>
<dbReference type="InterPro" id="IPR036640">
    <property type="entry name" value="ABC1_TM_sf"/>
</dbReference>
<keyword evidence="5 12" id="KW-0067">ATP-binding</keyword>
<dbReference type="SMART" id="SM00382">
    <property type="entry name" value="AAA"/>
    <property type="match status" value="1"/>
</dbReference>
<evidence type="ECO:0000259" key="11">
    <source>
        <dbReference type="PROSITE" id="PS50929"/>
    </source>
</evidence>
<dbReference type="PROSITE" id="PS50929">
    <property type="entry name" value="ABC_TM1F"/>
    <property type="match status" value="1"/>
</dbReference>
<keyword evidence="7 9" id="KW-0472">Membrane</keyword>
<evidence type="ECO:0000256" key="2">
    <source>
        <dbReference type="ARBA" id="ARBA00022448"/>
    </source>
</evidence>
<dbReference type="GO" id="GO:0005886">
    <property type="term" value="C:plasma membrane"/>
    <property type="evidence" value="ECO:0007669"/>
    <property type="project" value="UniProtKB-SubCell"/>
</dbReference>
<accession>A0A4R1S0G4</accession>
<feature type="transmembrane region" description="Helical" evidence="9">
    <location>
        <begin position="356"/>
        <end position="378"/>
    </location>
</feature>
<dbReference type="SUPFAM" id="SSF52540">
    <property type="entry name" value="P-loop containing nucleoside triphosphate hydrolases"/>
    <property type="match status" value="1"/>
</dbReference>
<keyword evidence="4" id="KW-0547">Nucleotide-binding</keyword>
<organism evidence="12 13">
    <name type="scientific">Hydrogenispora ethanolica</name>
    <dbReference type="NCBI Taxonomy" id="1082276"/>
    <lineage>
        <taxon>Bacteria</taxon>
        <taxon>Bacillati</taxon>
        <taxon>Bacillota</taxon>
        <taxon>Hydrogenispora</taxon>
    </lineage>
</organism>
<protein>
    <submittedName>
        <fullName evidence="12">Subfamily B ATP-binding cassette protein MsbA</fullName>
    </submittedName>
</protein>
<dbReference type="Pfam" id="PF00664">
    <property type="entry name" value="ABC_membrane"/>
    <property type="match status" value="1"/>
</dbReference>
<reference evidence="12 13" key="1">
    <citation type="submission" date="2019-03" db="EMBL/GenBank/DDBJ databases">
        <title>Genomic Encyclopedia of Type Strains, Phase IV (KMG-IV): sequencing the most valuable type-strain genomes for metagenomic binning, comparative biology and taxonomic classification.</title>
        <authorList>
            <person name="Goeker M."/>
        </authorList>
    </citation>
    <scope>NUCLEOTIDE SEQUENCE [LARGE SCALE GENOMIC DNA]</scope>
    <source>
        <strain evidence="12 13">LX-B</strain>
    </source>
</reference>
<dbReference type="Gene3D" id="1.20.1560.10">
    <property type="entry name" value="ABC transporter type 1, transmembrane domain"/>
    <property type="match status" value="1"/>
</dbReference>
<dbReference type="CDD" id="cd18552">
    <property type="entry name" value="ABC_6TM_MsbA_like"/>
    <property type="match status" value="1"/>
</dbReference>
<evidence type="ECO:0000313" key="13">
    <source>
        <dbReference type="Proteomes" id="UP000295008"/>
    </source>
</evidence>
<evidence type="ECO:0000313" key="12">
    <source>
        <dbReference type="EMBL" id="TCL72334.1"/>
    </source>
</evidence>
<dbReference type="SUPFAM" id="SSF90123">
    <property type="entry name" value="ABC transporter transmembrane region"/>
    <property type="match status" value="1"/>
</dbReference>
<dbReference type="InterPro" id="IPR017871">
    <property type="entry name" value="ABC_transporter-like_CS"/>
</dbReference>
<keyword evidence="2" id="KW-0813">Transport</keyword>
<dbReference type="Proteomes" id="UP000295008">
    <property type="component" value="Unassembled WGS sequence"/>
</dbReference>
<dbReference type="OrthoDB" id="9762517at2"/>
<dbReference type="InterPro" id="IPR011527">
    <property type="entry name" value="ABC1_TM_dom"/>
</dbReference>
<feature type="domain" description="ABC transporter" evidence="10">
    <location>
        <begin position="450"/>
        <end position="684"/>
    </location>
</feature>
<feature type="region of interest" description="Disordered" evidence="8">
    <location>
        <begin position="688"/>
        <end position="713"/>
    </location>
</feature>
<dbReference type="RefSeq" id="WP_132013546.1">
    <property type="nucleotide sequence ID" value="NZ_SLUN01000006.1"/>
</dbReference>
<keyword evidence="13" id="KW-1185">Reference proteome</keyword>
<dbReference type="GO" id="GO:0016887">
    <property type="term" value="F:ATP hydrolysis activity"/>
    <property type="evidence" value="ECO:0007669"/>
    <property type="project" value="InterPro"/>
</dbReference>